<evidence type="ECO:0000256" key="3">
    <source>
        <dbReference type="ARBA" id="ARBA00004406"/>
    </source>
</evidence>
<organism evidence="16 17">
    <name type="scientific">Arctia plantaginis</name>
    <name type="common">Wood tiger moth</name>
    <name type="synonym">Phalaena plantaginis</name>
    <dbReference type="NCBI Taxonomy" id="874455"/>
    <lineage>
        <taxon>Eukaryota</taxon>
        <taxon>Metazoa</taxon>
        <taxon>Ecdysozoa</taxon>
        <taxon>Arthropoda</taxon>
        <taxon>Hexapoda</taxon>
        <taxon>Insecta</taxon>
        <taxon>Pterygota</taxon>
        <taxon>Neoptera</taxon>
        <taxon>Endopterygota</taxon>
        <taxon>Lepidoptera</taxon>
        <taxon>Glossata</taxon>
        <taxon>Ditrysia</taxon>
        <taxon>Noctuoidea</taxon>
        <taxon>Erebidae</taxon>
        <taxon>Arctiinae</taxon>
        <taxon>Arctia</taxon>
    </lineage>
</organism>
<keyword evidence="7 15" id="KW-0479">Metal-binding</keyword>
<comment type="catalytic activity">
    <reaction evidence="14">
        <text>an organic molecule + reduced [NADPH--hemoprotein reductase] + O2 = an alcohol + oxidized [NADPH--hemoprotein reductase] + H2O + H(+)</text>
        <dbReference type="Rhea" id="RHEA:17149"/>
        <dbReference type="Rhea" id="RHEA-COMP:11964"/>
        <dbReference type="Rhea" id="RHEA-COMP:11965"/>
        <dbReference type="ChEBI" id="CHEBI:15377"/>
        <dbReference type="ChEBI" id="CHEBI:15378"/>
        <dbReference type="ChEBI" id="CHEBI:15379"/>
        <dbReference type="ChEBI" id="CHEBI:30879"/>
        <dbReference type="ChEBI" id="CHEBI:57618"/>
        <dbReference type="ChEBI" id="CHEBI:58210"/>
        <dbReference type="ChEBI" id="CHEBI:142491"/>
        <dbReference type="EC" id="1.14.14.1"/>
    </reaction>
</comment>
<evidence type="ECO:0000256" key="7">
    <source>
        <dbReference type="ARBA" id="ARBA00022723"/>
    </source>
</evidence>
<evidence type="ECO:0000256" key="1">
    <source>
        <dbReference type="ARBA" id="ARBA00001971"/>
    </source>
</evidence>
<comment type="caution">
    <text evidence="16">The sequence shown here is derived from an EMBL/GenBank/DDBJ whole genome shotgun (WGS) entry which is preliminary data.</text>
</comment>
<dbReference type="PANTHER" id="PTHR24292:SF100">
    <property type="entry name" value="CYTOCHROME P450 6A16, ISOFORM B-RELATED"/>
    <property type="match status" value="1"/>
</dbReference>
<comment type="cofactor">
    <cofactor evidence="1">
        <name>heme</name>
        <dbReference type="ChEBI" id="CHEBI:30413"/>
    </cofactor>
</comment>
<gene>
    <name evidence="16" type="ORF">APLA_LOCUS15590</name>
</gene>
<dbReference type="GO" id="GO:0005789">
    <property type="term" value="C:endoplasmic reticulum membrane"/>
    <property type="evidence" value="ECO:0007669"/>
    <property type="project" value="UniProtKB-SubCell"/>
</dbReference>
<evidence type="ECO:0000256" key="13">
    <source>
        <dbReference type="ARBA" id="ARBA00023136"/>
    </source>
</evidence>
<evidence type="ECO:0000256" key="15">
    <source>
        <dbReference type="RuleBase" id="RU000461"/>
    </source>
</evidence>
<keyword evidence="11 15" id="KW-0408">Iron</keyword>
<dbReference type="SUPFAM" id="SSF48264">
    <property type="entry name" value="Cytochrome P450"/>
    <property type="match status" value="1"/>
</dbReference>
<evidence type="ECO:0000256" key="8">
    <source>
        <dbReference type="ARBA" id="ARBA00022824"/>
    </source>
</evidence>
<dbReference type="AlphaFoldDB" id="A0A8S1BD27"/>
<dbReference type="GO" id="GO:0005506">
    <property type="term" value="F:iron ion binding"/>
    <property type="evidence" value="ECO:0007669"/>
    <property type="project" value="InterPro"/>
</dbReference>
<evidence type="ECO:0000256" key="2">
    <source>
        <dbReference type="ARBA" id="ARBA00004174"/>
    </source>
</evidence>
<dbReference type="PROSITE" id="PS00086">
    <property type="entry name" value="CYTOCHROME_P450"/>
    <property type="match status" value="1"/>
</dbReference>
<dbReference type="GO" id="GO:0020037">
    <property type="term" value="F:heme binding"/>
    <property type="evidence" value="ECO:0007669"/>
    <property type="project" value="InterPro"/>
</dbReference>
<dbReference type="InterPro" id="IPR017972">
    <property type="entry name" value="Cyt_P450_CS"/>
</dbReference>
<dbReference type="InterPro" id="IPR001128">
    <property type="entry name" value="Cyt_P450"/>
</dbReference>
<dbReference type="InterPro" id="IPR036396">
    <property type="entry name" value="Cyt_P450_sf"/>
</dbReference>
<keyword evidence="6 15" id="KW-0349">Heme</keyword>
<dbReference type="Pfam" id="PF00067">
    <property type="entry name" value="p450"/>
    <property type="match status" value="1"/>
</dbReference>
<dbReference type="EC" id="1.14.14.1" evidence="5"/>
<evidence type="ECO:0000313" key="16">
    <source>
        <dbReference type="EMBL" id="CAB3256856.1"/>
    </source>
</evidence>
<protein>
    <recommendedName>
        <fullName evidence="5">unspecific monooxygenase</fullName>
        <ecNumber evidence="5">1.14.14.1</ecNumber>
    </recommendedName>
</protein>
<evidence type="ECO:0000256" key="4">
    <source>
        <dbReference type="ARBA" id="ARBA00010617"/>
    </source>
</evidence>
<keyword evidence="10 15" id="KW-0560">Oxidoreductase</keyword>
<keyword evidence="13" id="KW-0472">Membrane</keyword>
<evidence type="ECO:0000256" key="11">
    <source>
        <dbReference type="ARBA" id="ARBA00023004"/>
    </source>
</evidence>
<dbReference type="OrthoDB" id="2789670at2759"/>
<evidence type="ECO:0000256" key="12">
    <source>
        <dbReference type="ARBA" id="ARBA00023033"/>
    </source>
</evidence>
<evidence type="ECO:0000256" key="9">
    <source>
        <dbReference type="ARBA" id="ARBA00022848"/>
    </source>
</evidence>
<dbReference type="InterPro" id="IPR050476">
    <property type="entry name" value="Insect_CytP450_Detox"/>
</dbReference>
<keyword evidence="17" id="KW-1185">Reference proteome</keyword>
<dbReference type="Gene3D" id="1.10.630.10">
    <property type="entry name" value="Cytochrome P450"/>
    <property type="match status" value="1"/>
</dbReference>
<proteinExistence type="inferred from homology"/>
<evidence type="ECO:0000256" key="6">
    <source>
        <dbReference type="ARBA" id="ARBA00022617"/>
    </source>
</evidence>
<name>A0A8S1BD27_ARCPL</name>
<keyword evidence="9" id="KW-0492">Microsome</keyword>
<comment type="subcellular location">
    <subcellularLocation>
        <location evidence="3">Endoplasmic reticulum membrane</location>
        <topology evidence="3">Peripheral membrane protein</topology>
    </subcellularLocation>
    <subcellularLocation>
        <location evidence="2">Microsome membrane</location>
        <topology evidence="2">Peripheral membrane protein</topology>
    </subcellularLocation>
</comment>
<comment type="similarity">
    <text evidence="4 15">Belongs to the cytochrome P450 family.</text>
</comment>
<evidence type="ECO:0000256" key="5">
    <source>
        <dbReference type="ARBA" id="ARBA00012109"/>
    </source>
</evidence>
<dbReference type="PANTHER" id="PTHR24292">
    <property type="entry name" value="CYTOCHROME P450"/>
    <property type="match status" value="1"/>
</dbReference>
<evidence type="ECO:0000256" key="14">
    <source>
        <dbReference type="ARBA" id="ARBA00047827"/>
    </source>
</evidence>
<reference evidence="16 17" key="1">
    <citation type="submission" date="2020-04" db="EMBL/GenBank/DDBJ databases">
        <authorList>
            <person name="Wallbank WR R."/>
            <person name="Pardo Diaz C."/>
            <person name="Kozak K."/>
            <person name="Martin S."/>
            <person name="Jiggins C."/>
            <person name="Moest M."/>
            <person name="Warren A I."/>
            <person name="Byers J.R.P. K."/>
            <person name="Montejo-Kovacevich G."/>
            <person name="Yen C E."/>
        </authorList>
    </citation>
    <scope>NUCLEOTIDE SEQUENCE [LARGE SCALE GENOMIC DNA]</scope>
</reference>
<sequence>MPFGEGPRICIGLRFAKMQMISGLVTIFKKYRVELATDMERQIEFEPKSIITYPVSGIRLRFIERKGWEDRVLQSSKPKVSS</sequence>
<accession>A0A8S1BD27</accession>
<keyword evidence="12 15" id="KW-0503">Monooxygenase</keyword>
<keyword evidence="8" id="KW-0256">Endoplasmic reticulum</keyword>
<dbReference type="GO" id="GO:0016712">
    <property type="term" value="F:oxidoreductase activity, acting on paired donors, with incorporation or reduction of molecular oxygen, reduced flavin or flavoprotein as one donor, and incorporation of one atom of oxygen"/>
    <property type="evidence" value="ECO:0007669"/>
    <property type="project" value="UniProtKB-EC"/>
</dbReference>
<dbReference type="Proteomes" id="UP000494106">
    <property type="component" value="Unassembled WGS sequence"/>
</dbReference>
<evidence type="ECO:0000256" key="10">
    <source>
        <dbReference type="ARBA" id="ARBA00023002"/>
    </source>
</evidence>
<evidence type="ECO:0000313" key="17">
    <source>
        <dbReference type="Proteomes" id="UP000494106"/>
    </source>
</evidence>
<dbReference type="EMBL" id="CADEBC010000587">
    <property type="protein sequence ID" value="CAB3256856.1"/>
    <property type="molecule type" value="Genomic_DNA"/>
</dbReference>